<dbReference type="EMBL" id="JAMKPW020000021">
    <property type="protein sequence ID" value="KAK8207655.1"/>
    <property type="molecule type" value="Genomic_DNA"/>
</dbReference>
<evidence type="ECO:0000313" key="2">
    <source>
        <dbReference type="Proteomes" id="UP001320706"/>
    </source>
</evidence>
<gene>
    <name evidence="1" type="ORF">M8818_004309</name>
</gene>
<reference evidence="1" key="1">
    <citation type="submission" date="2024-02" db="EMBL/GenBank/DDBJ databases">
        <title>Metagenome Assembled Genome of Zalaria obscura JY119.</title>
        <authorList>
            <person name="Vighnesh L."/>
            <person name="Jagadeeshwari U."/>
            <person name="Venkata Ramana C."/>
            <person name="Sasikala C."/>
        </authorList>
    </citation>
    <scope>NUCLEOTIDE SEQUENCE</scope>
    <source>
        <strain evidence="1">JY119</strain>
    </source>
</reference>
<proteinExistence type="predicted"/>
<accession>A0ACC3SGP9</accession>
<sequence>MSNLGNFGRPLHVLVLALPSGGACGVLPLQSSTGSGMSGLFFFTSSLTPTCSTSVSCSIPAQLCSRSLSNQDKPSLTKGRSNVHILSLNLSISSIITYTPPAIPISSLLHIMTYTGTNLNKPLEHHPSNSTLPFTSLNFASSRKLGLIIPSSNTVAEPLTNAILSAIPNLSVHYTRVSVTTLGTDSASTTQFSASAMIAAAQLLADAHVDAILWNGTSGMWIGTDLDAEVRLGEEMSQATGIPCSTTTIATVEALKYLGVRTISLAAPYSAAMMDKLGSFFEACGYEIAGTSRLEQVPPSNLEIAKTSDGDIRAAVRNAYHEATEAVVVACTNWPAAPLVDDLEKEEHGKFILDSVVVTAWWGLKALSMKTTVEGWGKLMSGAV</sequence>
<keyword evidence="2" id="KW-1185">Reference proteome</keyword>
<protein>
    <submittedName>
        <fullName evidence="1">Uncharacterized protein</fullName>
    </submittedName>
</protein>
<organism evidence="1 2">
    <name type="scientific">Zalaria obscura</name>
    <dbReference type="NCBI Taxonomy" id="2024903"/>
    <lineage>
        <taxon>Eukaryota</taxon>
        <taxon>Fungi</taxon>
        <taxon>Dikarya</taxon>
        <taxon>Ascomycota</taxon>
        <taxon>Pezizomycotina</taxon>
        <taxon>Dothideomycetes</taxon>
        <taxon>Dothideomycetidae</taxon>
        <taxon>Dothideales</taxon>
        <taxon>Zalariaceae</taxon>
        <taxon>Zalaria</taxon>
    </lineage>
</organism>
<dbReference type="Proteomes" id="UP001320706">
    <property type="component" value="Unassembled WGS sequence"/>
</dbReference>
<evidence type="ECO:0000313" key="1">
    <source>
        <dbReference type="EMBL" id="KAK8207655.1"/>
    </source>
</evidence>
<name>A0ACC3SGP9_9PEZI</name>
<comment type="caution">
    <text evidence="1">The sequence shown here is derived from an EMBL/GenBank/DDBJ whole genome shotgun (WGS) entry which is preliminary data.</text>
</comment>